<evidence type="ECO:0000256" key="1">
    <source>
        <dbReference type="SAM" id="Phobius"/>
    </source>
</evidence>
<sequence>MEEKTESRRRVLVFFWLRLAGFAVIAALMLSYATYVLTPKSDFGICSMINMYRQPEDSVDVLAVGTSLTYAGINTNVLWSEFGIASYNLCSAEQPFWVSYYTIKEVLKTQHPRVILLDAKPSIYERDYTKRGRTILSTYGIRGLENRMGAIMACVEKDAAMGYILGLPEVHSNYERVKLNDFVFPPDNGGRGVDWKGYIEMDEIEHHQRPSLVLNSVRRNMNDREEEYARKIFEMCRDEEIELMLIGIPNPDYAVDHMYYNALWSIADEYGIGGINYNTLDERFGLRFSSDFADWQHLNVKGSMTFSRKLGEDLKERYDLPDRRGDAAYVSYENCAKDWYDKYPDFKSSGMKGM</sequence>
<evidence type="ECO:0000313" key="3">
    <source>
        <dbReference type="Proteomes" id="UP000245412"/>
    </source>
</evidence>
<dbReference type="RefSeq" id="WP_257497702.1">
    <property type="nucleotide sequence ID" value="NZ_JANKBI010000007.1"/>
</dbReference>
<protein>
    <recommendedName>
        <fullName evidence="4">SGNH/GDSL hydrolase family protein</fullName>
    </recommendedName>
</protein>
<dbReference type="EMBL" id="QGGY01000007">
    <property type="protein sequence ID" value="PWJ75099.1"/>
    <property type="molecule type" value="Genomic_DNA"/>
</dbReference>
<dbReference type="Proteomes" id="UP000245412">
    <property type="component" value="Unassembled WGS sequence"/>
</dbReference>
<keyword evidence="1" id="KW-1133">Transmembrane helix</keyword>
<name>A0AB73T3Q9_9FIRM</name>
<organism evidence="2 3">
    <name type="scientific">Murimonas intestini</name>
    <dbReference type="NCBI Taxonomy" id="1337051"/>
    <lineage>
        <taxon>Bacteria</taxon>
        <taxon>Bacillati</taxon>
        <taxon>Bacillota</taxon>
        <taxon>Clostridia</taxon>
        <taxon>Lachnospirales</taxon>
        <taxon>Lachnospiraceae</taxon>
        <taxon>Murimonas</taxon>
    </lineage>
</organism>
<keyword evidence="1" id="KW-0812">Transmembrane</keyword>
<gene>
    <name evidence="2" type="ORF">C7383_107106</name>
</gene>
<evidence type="ECO:0008006" key="4">
    <source>
        <dbReference type="Google" id="ProtNLM"/>
    </source>
</evidence>
<evidence type="ECO:0000313" key="2">
    <source>
        <dbReference type="EMBL" id="PWJ75099.1"/>
    </source>
</evidence>
<comment type="caution">
    <text evidence="2">The sequence shown here is derived from an EMBL/GenBank/DDBJ whole genome shotgun (WGS) entry which is preliminary data.</text>
</comment>
<keyword evidence="1" id="KW-0472">Membrane</keyword>
<reference evidence="2 3" key="1">
    <citation type="submission" date="2018-05" db="EMBL/GenBank/DDBJ databases">
        <authorList>
            <person name="Goeker M."/>
            <person name="Huntemann M."/>
            <person name="Clum A."/>
            <person name="Pillay M."/>
            <person name="Palaniappan K."/>
            <person name="Varghese N."/>
            <person name="Mikhailova N."/>
            <person name="Stamatis D."/>
            <person name="Reddy T."/>
            <person name="Daum C."/>
            <person name="Shapiro N."/>
            <person name="Ivanova N."/>
            <person name="Kyrpides N."/>
            <person name="Woyke T."/>
        </authorList>
    </citation>
    <scope>NUCLEOTIDE SEQUENCE [LARGE SCALE GENOMIC DNA]</scope>
    <source>
        <strain evidence="2 3">DSM 26524</strain>
    </source>
</reference>
<dbReference type="SUPFAM" id="SSF52266">
    <property type="entry name" value="SGNH hydrolase"/>
    <property type="match status" value="1"/>
</dbReference>
<proteinExistence type="predicted"/>
<feature type="transmembrane region" description="Helical" evidence="1">
    <location>
        <begin position="12"/>
        <end position="37"/>
    </location>
</feature>
<keyword evidence="3" id="KW-1185">Reference proteome</keyword>
<dbReference type="AlphaFoldDB" id="A0AB73T3Q9"/>
<accession>A0AB73T3Q9</accession>